<evidence type="ECO:0000256" key="1">
    <source>
        <dbReference type="SAM" id="MobiDB-lite"/>
    </source>
</evidence>
<gene>
    <name evidence="2" type="ORF">BDW59DRAFT_163442</name>
</gene>
<protein>
    <recommendedName>
        <fullName evidence="4">BTB domain-containing protein</fullName>
    </recommendedName>
</protein>
<feature type="region of interest" description="Disordered" evidence="1">
    <location>
        <begin position="1"/>
        <end position="24"/>
    </location>
</feature>
<dbReference type="Proteomes" id="UP001610335">
    <property type="component" value="Unassembled WGS sequence"/>
</dbReference>
<proteinExistence type="predicted"/>
<keyword evidence="3" id="KW-1185">Reference proteome</keyword>
<sequence length="362" mass="40164">MATDAAPAEEPAGKTESKPAPNYEIDPDGDIVLLLHKVPQNLPLHLKDLQPTTLGRLSTGFLPPENEQPLRLRVSSKHLMLASPYFTRMLKSGFRESTEFQSKGYVEITIEESRVTAFVLLMLIIHCRTYLIPLSVSLAVLSDMAVLVDYYECHEAVGFFSTLWIGALQDDLPSSLEPTSLLSSCNWHATMWLLISWVFRNKPIFEKMTRLFQAQSTSEISPSGLPIPGIIIERLNRGRISYLQNIIGDLHKLQSELTNGCLYQGGYCSSLNKELCTCAVLGAFTKQMMEIQLSPTPASPYTGLGITQVLANCRGKLESPNISEYHKNCALLTRVNIALKPFTAPAGFNIDGEEFVTLRAGR</sequence>
<dbReference type="EMBL" id="JBFXLS010000054">
    <property type="protein sequence ID" value="KAL2823279.1"/>
    <property type="molecule type" value="Genomic_DNA"/>
</dbReference>
<evidence type="ECO:0000313" key="3">
    <source>
        <dbReference type="Proteomes" id="UP001610335"/>
    </source>
</evidence>
<organism evidence="2 3">
    <name type="scientific">Aspergillus cavernicola</name>
    <dbReference type="NCBI Taxonomy" id="176166"/>
    <lineage>
        <taxon>Eukaryota</taxon>
        <taxon>Fungi</taxon>
        <taxon>Dikarya</taxon>
        <taxon>Ascomycota</taxon>
        <taxon>Pezizomycotina</taxon>
        <taxon>Eurotiomycetes</taxon>
        <taxon>Eurotiomycetidae</taxon>
        <taxon>Eurotiales</taxon>
        <taxon>Aspergillaceae</taxon>
        <taxon>Aspergillus</taxon>
        <taxon>Aspergillus subgen. Nidulantes</taxon>
    </lineage>
</organism>
<reference evidence="2 3" key="1">
    <citation type="submission" date="2024-07" db="EMBL/GenBank/DDBJ databases">
        <title>Section-level genome sequencing and comparative genomics of Aspergillus sections Usti and Cavernicolus.</title>
        <authorList>
            <consortium name="Lawrence Berkeley National Laboratory"/>
            <person name="Nybo J.L."/>
            <person name="Vesth T.C."/>
            <person name="Theobald S."/>
            <person name="Frisvad J.C."/>
            <person name="Larsen T.O."/>
            <person name="Kjaerboelling I."/>
            <person name="Rothschild-Mancinelli K."/>
            <person name="Lyhne E.K."/>
            <person name="Kogle M.E."/>
            <person name="Barry K."/>
            <person name="Clum A."/>
            <person name="Na H."/>
            <person name="Ledsgaard L."/>
            <person name="Lin J."/>
            <person name="Lipzen A."/>
            <person name="Kuo A."/>
            <person name="Riley R."/>
            <person name="Mondo S."/>
            <person name="LaButti K."/>
            <person name="Haridas S."/>
            <person name="Pangalinan J."/>
            <person name="Salamov A.A."/>
            <person name="Simmons B.A."/>
            <person name="Magnuson J.K."/>
            <person name="Chen J."/>
            <person name="Drula E."/>
            <person name="Henrissat B."/>
            <person name="Wiebenga A."/>
            <person name="Lubbers R.J."/>
            <person name="Gomes A.C."/>
            <person name="Makela M.R."/>
            <person name="Stajich J."/>
            <person name="Grigoriev I.V."/>
            <person name="Mortensen U.H."/>
            <person name="De vries R.P."/>
            <person name="Baker S.E."/>
            <person name="Andersen M.R."/>
        </authorList>
    </citation>
    <scope>NUCLEOTIDE SEQUENCE [LARGE SCALE GENOMIC DNA]</scope>
    <source>
        <strain evidence="2 3">CBS 600.67</strain>
    </source>
</reference>
<dbReference type="InterPro" id="IPR011333">
    <property type="entry name" value="SKP1/BTB/POZ_sf"/>
</dbReference>
<evidence type="ECO:0008006" key="4">
    <source>
        <dbReference type="Google" id="ProtNLM"/>
    </source>
</evidence>
<comment type="caution">
    <text evidence="2">The sequence shown here is derived from an EMBL/GenBank/DDBJ whole genome shotgun (WGS) entry which is preliminary data.</text>
</comment>
<dbReference type="Gene3D" id="3.30.710.10">
    <property type="entry name" value="Potassium Channel Kv1.1, Chain A"/>
    <property type="match status" value="1"/>
</dbReference>
<evidence type="ECO:0000313" key="2">
    <source>
        <dbReference type="EMBL" id="KAL2823279.1"/>
    </source>
</evidence>
<name>A0ABR4I691_9EURO</name>
<accession>A0ABR4I691</accession>